<evidence type="ECO:0000256" key="3">
    <source>
        <dbReference type="ARBA" id="ARBA00023136"/>
    </source>
</evidence>
<evidence type="ECO:0000256" key="7">
    <source>
        <dbReference type="SAM" id="MobiDB-lite"/>
    </source>
</evidence>
<keyword evidence="2" id="KW-0732">Signal</keyword>
<evidence type="ECO:0000256" key="4">
    <source>
        <dbReference type="ARBA" id="ARBA00023139"/>
    </source>
</evidence>
<feature type="region of interest" description="Disordered" evidence="7">
    <location>
        <begin position="1"/>
        <end position="20"/>
    </location>
</feature>
<dbReference type="Proteomes" id="UP000291078">
    <property type="component" value="Unassembled WGS sequence"/>
</dbReference>
<dbReference type="AlphaFoldDB" id="A0A4Q7RKY2"/>
<keyword evidence="8" id="KW-0812">Transmembrane</keyword>
<gene>
    <name evidence="9" type="ORF">EV147_4208</name>
</gene>
<comment type="caution">
    <text evidence="9">The sequence shown here is derived from an EMBL/GenBank/DDBJ whole genome shotgun (WGS) entry which is preliminary data.</text>
</comment>
<comment type="subcellular location">
    <subcellularLocation>
        <location evidence="1">Cell outer membrane</location>
        <topology evidence="1">Lipid-anchor</topology>
    </subcellularLocation>
</comment>
<feature type="compositionally biased region" description="Pro residues" evidence="7">
    <location>
        <begin position="58"/>
        <end position="67"/>
    </location>
</feature>
<keyword evidence="3 8" id="KW-0472">Membrane</keyword>
<keyword evidence="4" id="KW-0564">Palmitate</keyword>
<sequence>MEIREASRLPQPSESPIQTMKDFPMLRRGAIVSAFAAVLAMTLAGCGIRGPLYMPRVPGEPTPPTVPDPGLGQPGAVVPARPMGEPATSVPLPAPAASPATGASAPSAR</sequence>
<keyword evidence="6 9" id="KW-0449">Lipoprotein</keyword>
<evidence type="ECO:0000256" key="8">
    <source>
        <dbReference type="SAM" id="Phobius"/>
    </source>
</evidence>
<proteinExistence type="predicted"/>
<name>A0A4Q7RKY2_9BURK</name>
<dbReference type="Pfam" id="PF13627">
    <property type="entry name" value="LptM_cons"/>
    <property type="match status" value="1"/>
</dbReference>
<feature type="transmembrane region" description="Helical" evidence="8">
    <location>
        <begin position="30"/>
        <end position="48"/>
    </location>
</feature>
<accession>A0A4Q7RKY2</accession>
<keyword evidence="8" id="KW-1133">Transmembrane helix</keyword>
<evidence type="ECO:0000256" key="5">
    <source>
        <dbReference type="ARBA" id="ARBA00023237"/>
    </source>
</evidence>
<dbReference type="RefSeq" id="WP_235844882.1">
    <property type="nucleotide sequence ID" value="NZ_SGXM01000007.1"/>
</dbReference>
<evidence type="ECO:0000313" key="9">
    <source>
        <dbReference type="EMBL" id="RZT32462.1"/>
    </source>
</evidence>
<feature type="compositionally biased region" description="Low complexity" evidence="7">
    <location>
        <begin position="86"/>
        <end position="109"/>
    </location>
</feature>
<evidence type="ECO:0000256" key="6">
    <source>
        <dbReference type="ARBA" id="ARBA00023288"/>
    </source>
</evidence>
<dbReference type="NCBIfam" id="NF047847">
    <property type="entry name" value="SS_mature_LptM"/>
    <property type="match status" value="1"/>
</dbReference>
<keyword evidence="10" id="KW-1185">Reference proteome</keyword>
<reference evidence="9 10" key="1">
    <citation type="journal article" date="2015" name="Stand. Genomic Sci.">
        <title>Genomic Encyclopedia of Bacterial and Archaeal Type Strains, Phase III: the genomes of soil and plant-associated and newly described type strains.</title>
        <authorList>
            <person name="Whitman W.B."/>
            <person name="Woyke T."/>
            <person name="Klenk H.P."/>
            <person name="Zhou Y."/>
            <person name="Lilburn T.G."/>
            <person name="Beck B.J."/>
            <person name="De Vos P."/>
            <person name="Vandamme P."/>
            <person name="Eisen J.A."/>
            <person name="Garrity G."/>
            <person name="Hugenholtz P."/>
            <person name="Kyrpides N.C."/>
        </authorList>
    </citation>
    <scope>NUCLEOTIDE SEQUENCE [LARGE SCALE GENOMIC DNA]</scope>
    <source>
        <strain evidence="9 10">ASC-9842</strain>
    </source>
</reference>
<dbReference type="GO" id="GO:0009279">
    <property type="term" value="C:cell outer membrane"/>
    <property type="evidence" value="ECO:0007669"/>
    <property type="project" value="UniProtKB-SubCell"/>
</dbReference>
<organism evidence="9 10">
    <name type="scientific">Cupriavidus agavae</name>
    <dbReference type="NCBI Taxonomy" id="1001822"/>
    <lineage>
        <taxon>Bacteria</taxon>
        <taxon>Pseudomonadati</taxon>
        <taxon>Pseudomonadota</taxon>
        <taxon>Betaproteobacteria</taxon>
        <taxon>Burkholderiales</taxon>
        <taxon>Burkholderiaceae</taxon>
        <taxon>Cupriavidus</taxon>
    </lineage>
</organism>
<evidence type="ECO:0000256" key="1">
    <source>
        <dbReference type="ARBA" id="ARBA00004459"/>
    </source>
</evidence>
<dbReference type="EMBL" id="SGXM01000007">
    <property type="protein sequence ID" value="RZT32462.1"/>
    <property type="molecule type" value="Genomic_DNA"/>
</dbReference>
<evidence type="ECO:0000313" key="10">
    <source>
        <dbReference type="Proteomes" id="UP000291078"/>
    </source>
</evidence>
<dbReference type="InterPro" id="IPR032831">
    <property type="entry name" value="LptM_cons"/>
</dbReference>
<evidence type="ECO:0000256" key="2">
    <source>
        <dbReference type="ARBA" id="ARBA00022729"/>
    </source>
</evidence>
<feature type="region of interest" description="Disordered" evidence="7">
    <location>
        <begin position="56"/>
        <end position="109"/>
    </location>
</feature>
<protein>
    <submittedName>
        <fullName evidence="9">Putative lipoprotein</fullName>
    </submittedName>
</protein>
<keyword evidence="5" id="KW-0998">Cell outer membrane</keyword>